<dbReference type="AlphaFoldDB" id="A0A4R9K3Y5"/>
<evidence type="ECO:0000313" key="2">
    <source>
        <dbReference type="Proteomes" id="UP000297693"/>
    </source>
</evidence>
<proteinExistence type="predicted"/>
<keyword evidence="1" id="KW-0012">Acyltransferase</keyword>
<dbReference type="Gene3D" id="3.40.50.1820">
    <property type="entry name" value="alpha/beta hydrolase"/>
    <property type="match status" value="1"/>
</dbReference>
<dbReference type="GO" id="GO:0006629">
    <property type="term" value="P:lipid metabolic process"/>
    <property type="evidence" value="ECO:0007669"/>
    <property type="project" value="InterPro"/>
</dbReference>
<dbReference type="Pfam" id="PF02450">
    <property type="entry name" value="LCAT"/>
    <property type="match status" value="1"/>
</dbReference>
<dbReference type="Proteomes" id="UP000297693">
    <property type="component" value="Unassembled WGS sequence"/>
</dbReference>
<keyword evidence="1" id="KW-0808">Transferase</keyword>
<sequence length="384" mass="43277">MIGRFFRVSTFFSIVWLGLSCHASLPSHLFERKLKVDLNPSHLPVVFVPGIKGSVLKDTTGSTRWLTAGQALGFSTSDLRLTGESADLIPHGAIERVTAIPRLIDVDLYGPWLEEMSDVEGVDFYVFSYDWRKDNLNTRDQLVSFLKEISNKYKTKPALIGHSMGGMISFSTVNQDPSIVSKLVLVGVPFRGGIGYMKDLYQGNATGFNSKIQGPCMIAKYESVYSFFPRLGTKDSQGLVLDQSGVEMSVDFFKESSWKEHLLGFYGQKCAESDIPDPLLFQNILNRAKLFRESLDITPKMIKAQPPTMLLNAKNNPTRKAIRQMENRWNMDIVPREEGDGSVLLEHSVPQPGLTYETIRTEKEHSVMLNDPAMQKRILEFLRK</sequence>
<name>A0A4R9K3Y5_9LEPT</name>
<dbReference type="PROSITE" id="PS51257">
    <property type="entry name" value="PROKAR_LIPOPROTEIN"/>
    <property type="match status" value="1"/>
</dbReference>
<organism evidence="1 2">
    <name type="scientific">Leptospira ognonensis</name>
    <dbReference type="NCBI Taxonomy" id="2484945"/>
    <lineage>
        <taxon>Bacteria</taxon>
        <taxon>Pseudomonadati</taxon>
        <taxon>Spirochaetota</taxon>
        <taxon>Spirochaetia</taxon>
        <taxon>Leptospirales</taxon>
        <taxon>Leptospiraceae</taxon>
        <taxon>Leptospira</taxon>
    </lineage>
</organism>
<comment type="caution">
    <text evidence="1">The sequence shown here is derived from an EMBL/GenBank/DDBJ whole genome shotgun (WGS) entry which is preliminary data.</text>
</comment>
<reference evidence="1" key="1">
    <citation type="journal article" date="2019" name="PLoS Negl. Trop. Dis.">
        <title>Revisiting the worldwide diversity of Leptospira species in the environment.</title>
        <authorList>
            <person name="Vincent A.T."/>
            <person name="Schiettekatte O."/>
            <person name="Bourhy P."/>
            <person name="Veyrier F.J."/>
            <person name="Picardeau M."/>
        </authorList>
    </citation>
    <scope>NUCLEOTIDE SEQUENCE [LARGE SCALE GENOMIC DNA]</scope>
    <source>
        <strain evidence="1">201702476</strain>
    </source>
</reference>
<dbReference type="InterPro" id="IPR029058">
    <property type="entry name" value="AB_hydrolase_fold"/>
</dbReference>
<keyword evidence="2" id="KW-1185">Reference proteome</keyword>
<gene>
    <name evidence="1" type="ORF">EHQ58_06495</name>
</gene>
<dbReference type="OrthoDB" id="503948at2"/>
<evidence type="ECO:0000313" key="1">
    <source>
        <dbReference type="EMBL" id="TGL60146.1"/>
    </source>
</evidence>
<dbReference type="GO" id="GO:0008374">
    <property type="term" value="F:O-acyltransferase activity"/>
    <property type="evidence" value="ECO:0007669"/>
    <property type="project" value="InterPro"/>
</dbReference>
<dbReference type="PANTHER" id="PTHR11440">
    <property type="entry name" value="LECITHIN-CHOLESTEROL ACYLTRANSFERASE-RELATED"/>
    <property type="match status" value="1"/>
</dbReference>
<protein>
    <submittedName>
        <fullName evidence="1">Lecithin--cholesterol acyltransferase</fullName>
    </submittedName>
</protein>
<dbReference type="InterPro" id="IPR003386">
    <property type="entry name" value="LACT/PDAT_acylTrfase"/>
</dbReference>
<accession>A0A4R9K3Y5</accession>
<dbReference type="RefSeq" id="WP_135623073.1">
    <property type="nucleotide sequence ID" value="NZ_RQGD01000022.1"/>
</dbReference>
<dbReference type="EMBL" id="RQGD01000022">
    <property type="protein sequence ID" value="TGL60146.1"/>
    <property type="molecule type" value="Genomic_DNA"/>
</dbReference>
<dbReference type="SUPFAM" id="SSF53474">
    <property type="entry name" value="alpha/beta-Hydrolases"/>
    <property type="match status" value="1"/>
</dbReference>